<dbReference type="InterPro" id="IPR000160">
    <property type="entry name" value="GGDEF_dom"/>
</dbReference>
<dbReference type="Gene3D" id="3.30.70.270">
    <property type="match status" value="1"/>
</dbReference>
<dbReference type="Proteomes" id="UP000198773">
    <property type="component" value="Unassembled WGS sequence"/>
</dbReference>
<dbReference type="InterPro" id="IPR043128">
    <property type="entry name" value="Rev_trsase/Diguanyl_cyclase"/>
</dbReference>
<dbReference type="GO" id="GO:0071732">
    <property type="term" value="P:cellular response to nitric oxide"/>
    <property type="evidence" value="ECO:0007669"/>
    <property type="project" value="UniProtKB-ARBA"/>
</dbReference>
<evidence type="ECO:0000313" key="8">
    <source>
        <dbReference type="Proteomes" id="UP000198773"/>
    </source>
</evidence>
<dbReference type="Gene3D" id="3.30.450.40">
    <property type="match status" value="2"/>
</dbReference>
<dbReference type="InterPro" id="IPR035919">
    <property type="entry name" value="EAL_sf"/>
</dbReference>
<dbReference type="EMBL" id="FNRM01000003">
    <property type="protein sequence ID" value="SEA41387.1"/>
    <property type="molecule type" value="Genomic_DNA"/>
</dbReference>
<dbReference type="SMART" id="SM00052">
    <property type="entry name" value="EAL"/>
    <property type="match status" value="1"/>
</dbReference>
<accession>A0A1H4B015</accession>
<comment type="cofactor">
    <cofactor evidence="1">
        <name>Mg(2+)</name>
        <dbReference type="ChEBI" id="CHEBI:18420"/>
    </cofactor>
</comment>
<dbReference type="AlphaFoldDB" id="A0A1H4B015"/>
<evidence type="ECO:0000259" key="6">
    <source>
        <dbReference type="PROSITE" id="PS50887"/>
    </source>
</evidence>
<evidence type="ECO:0000256" key="2">
    <source>
        <dbReference type="ARBA" id="ARBA00012282"/>
    </source>
</evidence>
<dbReference type="SUPFAM" id="SSF55073">
    <property type="entry name" value="Nucleotide cyclase"/>
    <property type="match status" value="1"/>
</dbReference>
<dbReference type="SUPFAM" id="SSF141868">
    <property type="entry name" value="EAL domain-like"/>
    <property type="match status" value="1"/>
</dbReference>
<evidence type="ECO:0000256" key="1">
    <source>
        <dbReference type="ARBA" id="ARBA00001946"/>
    </source>
</evidence>
<dbReference type="SMART" id="SM00267">
    <property type="entry name" value="GGDEF"/>
    <property type="match status" value="1"/>
</dbReference>
<dbReference type="InterPro" id="IPR001633">
    <property type="entry name" value="EAL_dom"/>
</dbReference>
<dbReference type="SMART" id="SM00065">
    <property type="entry name" value="GAF"/>
    <property type="match status" value="2"/>
</dbReference>
<feature type="domain" description="EAL" evidence="5">
    <location>
        <begin position="554"/>
        <end position="805"/>
    </location>
</feature>
<dbReference type="GO" id="GO:0071111">
    <property type="term" value="F:cyclic-guanylate-specific phosphodiesterase activity"/>
    <property type="evidence" value="ECO:0007669"/>
    <property type="project" value="UniProtKB-EC"/>
</dbReference>
<dbReference type="RefSeq" id="WP_091341267.1">
    <property type="nucleotide sequence ID" value="NZ_FNRM01000003.1"/>
</dbReference>
<reference evidence="7 8" key="1">
    <citation type="submission" date="2016-10" db="EMBL/GenBank/DDBJ databases">
        <authorList>
            <person name="de Groot N.N."/>
        </authorList>
    </citation>
    <scope>NUCLEOTIDE SEQUENCE [LARGE SCALE GENOMIC DNA]</scope>
    <source>
        <strain evidence="7 8">CGMCC 1.3430</strain>
    </source>
</reference>
<dbReference type="NCBIfam" id="TIGR00254">
    <property type="entry name" value="GGDEF"/>
    <property type="match status" value="1"/>
</dbReference>
<organism evidence="7 8">
    <name type="scientific">Alkalimonas amylolytica</name>
    <dbReference type="NCBI Taxonomy" id="152573"/>
    <lineage>
        <taxon>Bacteria</taxon>
        <taxon>Pseudomonadati</taxon>
        <taxon>Pseudomonadota</taxon>
        <taxon>Gammaproteobacteria</taxon>
        <taxon>Alkalimonas</taxon>
    </lineage>
</organism>
<dbReference type="OrthoDB" id="9804951at2"/>
<sequence>MANDVPVIMSKRNPDAVDTSRLETKLALLTEQNHELRIINQLATELHQLNDVKAVTDYVASTLASMLGFEDCAIFLMDADHQQLLRFSAAGSRNLLDGIGYSALLLDQGIVGHCASQRQSLLVEDTRQCTYYLMDVAHSLSELAVPVIDTGEVLAVIDCEHHQTGYFTKQHQQLLEQVASILASKLRWLQTLSQLEESVEKLEYAEKLQKSLYEIASFAYFADDLSEFYTHVHQVVSALIYAPNFFIALYDEDKEHLYFPYFVDTRGDEKPEQVYPKEILKNSLTGYVFRTDRPLLVNREQLNDLYQQKNLKVYGETPECWLGVPFHSGDSVHGVVVVQSYIEQIHYEPNDLELLTFVAQHISNALERVFSERKLQHQALHDSLTGLPNRALFLDRVHHAFLRMQRFPEQQLAVMYLDLDKFKAVNDTHGHAVGDAFLVAVGKQLKQCMRQSDTLARLGGDEFAILLEDVDELATIEEVAQRILLSLQRPVEVNGQALLASTSIGISFCQLDAPGLIPDELIRRADIAMYQAKKDGRGIYRVYDESMQADEIPGWNIEQALKTALNDNQLQLVYQPIVALEGNIVQGFEALVRWPHPEQGMVMPDLFIPIAEQSRLIVRLDHYVLRKALRQAAYWFAAGHRFYVSVNVSGTTVSEAGFVPWLQELIQQFGIPCYCLALELTERALIENMLQAKDSLQRLRKLGIRILLDDFGTGYSSLSYLSEFRLDVLKIDRSFINNMQDDEQDHPIVNTIIALAKTLQLSVVAEGIETQQQQHVLHRLGCDYGQGYLFAKPLSAEQALDWLTS</sequence>
<dbReference type="PROSITE" id="PS50887">
    <property type="entry name" value="GGDEF"/>
    <property type="match status" value="1"/>
</dbReference>
<dbReference type="CDD" id="cd01948">
    <property type="entry name" value="EAL"/>
    <property type="match status" value="1"/>
</dbReference>
<proteinExistence type="predicted"/>
<dbReference type="Pfam" id="PF00563">
    <property type="entry name" value="EAL"/>
    <property type="match status" value="1"/>
</dbReference>
<dbReference type="FunFam" id="3.30.70.270:FF:000001">
    <property type="entry name" value="Diguanylate cyclase domain protein"/>
    <property type="match status" value="1"/>
</dbReference>
<name>A0A1H4B015_ALKAM</name>
<dbReference type="PROSITE" id="PS50883">
    <property type="entry name" value="EAL"/>
    <property type="match status" value="1"/>
</dbReference>
<dbReference type="PANTHER" id="PTHR44757:SF2">
    <property type="entry name" value="BIOFILM ARCHITECTURE MAINTENANCE PROTEIN MBAA"/>
    <property type="match status" value="1"/>
</dbReference>
<dbReference type="InterPro" id="IPR052155">
    <property type="entry name" value="Biofilm_reg_signaling"/>
</dbReference>
<dbReference type="Pfam" id="PF00990">
    <property type="entry name" value="GGDEF"/>
    <property type="match status" value="1"/>
</dbReference>
<dbReference type="Pfam" id="PF13185">
    <property type="entry name" value="GAF_2"/>
    <property type="match status" value="2"/>
</dbReference>
<comment type="catalytic activity">
    <reaction evidence="4">
        <text>3',3'-c-di-GMP + H2O = 5'-phosphoguanylyl(3'-&gt;5')guanosine + H(+)</text>
        <dbReference type="Rhea" id="RHEA:24902"/>
        <dbReference type="ChEBI" id="CHEBI:15377"/>
        <dbReference type="ChEBI" id="CHEBI:15378"/>
        <dbReference type="ChEBI" id="CHEBI:58754"/>
        <dbReference type="ChEBI" id="CHEBI:58805"/>
        <dbReference type="EC" id="3.1.4.52"/>
    </reaction>
    <physiologicalReaction direction="left-to-right" evidence="4">
        <dbReference type="Rhea" id="RHEA:24903"/>
    </physiologicalReaction>
</comment>
<keyword evidence="8" id="KW-1185">Reference proteome</keyword>
<dbReference type="InterPro" id="IPR029787">
    <property type="entry name" value="Nucleotide_cyclase"/>
</dbReference>
<evidence type="ECO:0000313" key="7">
    <source>
        <dbReference type="EMBL" id="SEA41387.1"/>
    </source>
</evidence>
<protein>
    <recommendedName>
        <fullName evidence="2">cyclic-guanylate-specific phosphodiesterase</fullName>
        <ecNumber evidence="2">3.1.4.52</ecNumber>
    </recommendedName>
</protein>
<dbReference type="InterPro" id="IPR003018">
    <property type="entry name" value="GAF"/>
</dbReference>
<dbReference type="FunFam" id="3.20.20.450:FF:000001">
    <property type="entry name" value="Cyclic di-GMP phosphodiesterase yahA"/>
    <property type="match status" value="1"/>
</dbReference>
<dbReference type="Gene3D" id="3.20.20.450">
    <property type="entry name" value="EAL domain"/>
    <property type="match status" value="1"/>
</dbReference>
<dbReference type="EC" id="3.1.4.52" evidence="2"/>
<gene>
    <name evidence="7" type="ORF">SAMN04488051_103104</name>
</gene>
<evidence type="ECO:0000256" key="4">
    <source>
        <dbReference type="ARBA" id="ARBA00051114"/>
    </source>
</evidence>
<dbReference type="CDD" id="cd01949">
    <property type="entry name" value="GGDEF"/>
    <property type="match status" value="1"/>
</dbReference>
<evidence type="ECO:0000259" key="5">
    <source>
        <dbReference type="PROSITE" id="PS50883"/>
    </source>
</evidence>
<dbReference type="SUPFAM" id="SSF55781">
    <property type="entry name" value="GAF domain-like"/>
    <property type="match status" value="2"/>
</dbReference>
<dbReference type="InterPro" id="IPR029016">
    <property type="entry name" value="GAF-like_dom_sf"/>
</dbReference>
<dbReference type="STRING" id="152573.SAMN04488051_103104"/>
<evidence type="ECO:0000256" key="3">
    <source>
        <dbReference type="ARBA" id="ARBA00022636"/>
    </source>
</evidence>
<keyword evidence="3" id="KW-0973">c-di-GMP</keyword>
<feature type="domain" description="GGDEF" evidence="6">
    <location>
        <begin position="410"/>
        <end position="545"/>
    </location>
</feature>
<dbReference type="PANTHER" id="PTHR44757">
    <property type="entry name" value="DIGUANYLATE CYCLASE DGCP"/>
    <property type="match status" value="1"/>
</dbReference>